<evidence type="ECO:0000313" key="9">
    <source>
        <dbReference type="EMBL" id="KPL87385.1"/>
    </source>
</evidence>
<dbReference type="GO" id="GO:0015976">
    <property type="term" value="P:carbon utilization"/>
    <property type="evidence" value="ECO:0007669"/>
    <property type="project" value="InterPro"/>
</dbReference>
<evidence type="ECO:0000313" key="10">
    <source>
        <dbReference type="Proteomes" id="UP000050501"/>
    </source>
</evidence>
<dbReference type="SMART" id="SM00947">
    <property type="entry name" value="Pro_CA"/>
    <property type="match status" value="1"/>
</dbReference>
<dbReference type="Gene3D" id="3.40.1050.10">
    <property type="entry name" value="Carbonic anhydrase"/>
    <property type="match status" value="1"/>
</dbReference>
<evidence type="ECO:0000313" key="8">
    <source>
        <dbReference type="EMBL" id="GAP19800.1"/>
    </source>
</evidence>
<dbReference type="SUPFAM" id="SSF53056">
    <property type="entry name" value="beta-carbonic anhydrase, cab"/>
    <property type="match status" value="1"/>
</dbReference>
<dbReference type="STRING" id="229921.ADN01_04215"/>
<evidence type="ECO:0000256" key="3">
    <source>
        <dbReference type="ARBA" id="ARBA00022833"/>
    </source>
</evidence>
<dbReference type="CDD" id="cd03378">
    <property type="entry name" value="beta_CA_cladeC"/>
    <property type="match status" value="1"/>
</dbReference>
<keyword evidence="6" id="KW-0479">Metal-binding</keyword>
<evidence type="ECO:0000256" key="6">
    <source>
        <dbReference type="PIRSR" id="PIRSR601765-1"/>
    </source>
</evidence>
<keyword evidence="3 6" id="KW-0862">Zinc</keyword>
<keyword evidence="4" id="KW-0456">Lyase</keyword>
<gene>
    <name evidence="9" type="ORF">ADN01_04215</name>
    <name evidence="7" type="ORF">LSAC_03710</name>
    <name evidence="8" type="ORF">LSAC_03713</name>
</gene>
<dbReference type="RefSeq" id="WP_075070953.1">
    <property type="nucleotide sequence ID" value="NZ_BBXZ01000195.1"/>
</dbReference>
<dbReference type="EMBL" id="LGCM01000019">
    <property type="protein sequence ID" value="KPL87385.1"/>
    <property type="molecule type" value="Genomic_DNA"/>
</dbReference>
<dbReference type="PANTHER" id="PTHR11002">
    <property type="entry name" value="CARBONIC ANHYDRASE"/>
    <property type="match status" value="1"/>
</dbReference>
<comment type="similarity">
    <text evidence="1">Belongs to the beta-class carbonic anhydrase family.</text>
</comment>
<keyword evidence="10" id="KW-1185">Reference proteome</keyword>
<proteinExistence type="inferred from homology"/>
<accession>A0A0M9U3I6</accession>
<dbReference type="InterPro" id="IPR036874">
    <property type="entry name" value="Carbonic_anhydrase_sf"/>
</dbReference>
<feature type="binding site" evidence="6">
    <location>
        <position position="108"/>
    </location>
    <ligand>
        <name>Zn(2+)</name>
        <dbReference type="ChEBI" id="CHEBI:29105"/>
    </ligand>
</feature>
<feature type="binding site" evidence="6">
    <location>
        <position position="57"/>
    </location>
    <ligand>
        <name>Zn(2+)</name>
        <dbReference type="ChEBI" id="CHEBI:29105"/>
    </ligand>
</feature>
<dbReference type="OrthoDB" id="9769739at2"/>
<dbReference type="PANTHER" id="PTHR11002:SF79">
    <property type="entry name" value="CARBONIC ANHYDRASE 2"/>
    <property type="match status" value="1"/>
</dbReference>
<dbReference type="EMBL" id="DF967976">
    <property type="protein sequence ID" value="GAP19797.1"/>
    <property type="molecule type" value="Genomic_DNA"/>
</dbReference>
<dbReference type="InterPro" id="IPR015892">
    <property type="entry name" value="Carbonic_anhydrase_CS"/>
</dbReference>
<dbReference type="InterPro" id="IPR001765">
    <property type="entry name" value="Carbonic_anhydrase"/>
</dbReference>
<reference evidence="9 10" key="2">
    <citation type="submission" date="2015-07" db="EMBL/GenBank/DDBJ databases">
        <title>Genome sequence of Levilinea saccharolytica DSM 16555.</title>
        <authorList>
            <person name="Hemp J."/>
            <person name="Ward L.M."/>
            <person name="Pace L.A."/>
            <person name="Fischer W.W."/>
        </authorList>
    </citation>
    <scope>NUCLEOTIDE SEQUENCE [LARGE SCALE GENOMIC DNA]</scope>
    <source>
        <strain evidence="9 10">KIBI-1</strain>
    </source>
</reference>
<evidence type="ECO:0000313" key="7">
    <source>
        <dbReference type="EMBL" id="GAP19797.1"/>
    </source>
</evidence>
<evidence type="ECO:0000256" key="4">
    <source>
        <dbReference type="ARBA" id="ARBA00023239"/>
    </source>
</evidence>
<comment type="cofactor">
    <cofactor evidence="6">
        <name>Zn(2+)</name>
        <dbReference type="ChEBI" id="CHEBI:29105"/>
    </cofactor>
    <text evidence="6">Binds 1 zinc ion per subunit.</text>
</comment>
<dbReference type="GO" id="GO:0004089">
    <property type="term" value="F:carbonate dehydratase activity"/>
    <property type="evidence" value="ECO:0007669"/>
    <property type="project" value="UniProtKB-EC"/>
</dbReference>
<dbReference type="PATRIC" id="fig|229921.5.peg.3193"/>
<dbReference type="EMBL" id="DF967976">
    <property type="protein sequence ID" value="GAP19800.1"/>
    <property type="molecule type" value="Genomic_DNA"/>
</dbReference>
<dbReference type="Pfam" id="PF00484">
    <property type="entry name" value="Pro_CA"/>
    <property type="match status" value="1"/>
</dbReference>
<dbReference type="PROSITE" id="PS00704">
    <property type="entry name" value="PROK_CO2_ANHYDRASE_1"/>
    <property type="match status" value="1"/>
</dbReference>
<dbReference type="Proteomes" id="UP000050501">
    <property type="component" value="Unassembled WGS sequence"/>
</dbReference>
<feature type="binding site" evidence="6">
    <location>
        <position position="55"/>
    </location>
    <ligand>
        <name>Zn(2+)</name>
        <dbReference type="ChEBI" id="CHEBI:29105"/>
    </ligand>
</feature>
<dbReference type="EC" id="4.2.1.1" evidence="2"/>
<reference evidence="8" key="1">
    <citation type="journal article" date="2015" name="Genome Announc.">
        <title>Draft Genome Sequences of Anaerolinea thermolimosa IMO-1, Bellilinea caldifistulae GOMI-1, Leptolinea tardivitalis YMTK-2, Levilinea saccharolytica KIBI-1, Longilinea arvoryzae KOME-1, Previously Described as Members of the Class Anaerolineae (Chloroflexi).</title>
        <authorList>
            <person name="Matsuura N."/>
            <person name="Tourlousse M.D."/>
            <person name="Ohashi A."/>
            <person name="Hugenholtz P."/>
            <person name="Sekiguchi Y."/>
        </authorList>
    </citation>
    <scope>NUCLEOTIDE SEQUENCE</scope>
    <source>
        <strain evidence="8">KIBI-1</strain>
    </source>
</reference>
<protein>
    <recommendedName>
        <fullName evidence="2">carbonic anhydrase</fullName>
        <ecNumber evidence="2">4.2.1.1</ecNumber>
    </recommendedName>
</protein>
<evidence type="ECO:0000256" key="2">
    <source>
        <dbReference type="ARBA" id="ARBA00012925"/>
    </source>
</evidence>
<organism evidence="8">
    <name type="scientific">Levilinea saccharolytica</name>
    <dbReference type="NCBI Taxonomy" id="229921"/>
    <lineage>
        <taxon>Bacteria</taxon>
        <taxon>Bacillati</taxon>
        <taxon>Chloroflexota</taxon>
        <taxon>Anaerolineae</taxon>
        <taxon>Anaerolineales</taxon>
        <taxon>Anaerolineaceae</taxon>
        <taxon>Levilinea</taxon>
    </lineage>
</organism>
<feature type="binding site" evidence="6">
    <location>
        <position position="111"/>
    </location>
    <ligand>
        <name>Zn(2+)</name>
        <dbReference type="ChEBI" id="CHEBI:29105"/>
    </ligand>
</feature>
<evidence type="ECO:0000256" key="5">
    <source>
        <dbReference type="ARBA" id="ARBA00048348"/>
    </source>
</evidence>
<comment type="catalytic activity">
    <reaction evidence="5">
        <text>hydrogencarbonate + H(+) = CO2 + H2O</text>
        <dbReference type="Rhea" id="RHEA:10748"/>
        <dbReference type="ChEBI" id="CHEBI:15377"/>
        <dbReference type="ChEBI" id="CHEBI:15378"/>
        <dbReference type="ChEBI" id="CHEBI:16526"/>
        <dbReference type="ChEBI" id="CHEBI:17544"/>
        <dbReference type="EC" id="4.2.1.1"/>
    </reaction>
</comment>
<sequence>MSHPQPPCSADEALQQLKDGNTRFMQGQMLHPNQSPHRREELTAGQHPFAVVLGCSDSRIAPEVLFDQGLGDLFVVRVAGNTAPDVVRWSVEYAVGHLGSALVVVLAHSACGAVTAAVHAQGSPEAGQGLVGLLQPAVRAGDAVDEAAQRNAHLTVQRLMDESPCLRQPGVRVAPAYYDQVSGAVTWL</sequence>
<evidence type="ECO:0000256" key="1">
    <source>
        <dbReference type="ARBA" id="ARBA00006217"/>
    </source>
</evidence>
<name>A0A0M9U3I6_9CHLR</name>
<dbReference type="AlphaFoldDB" id="A0A0M9U3I6"/>
<dbReference type="GO" id="GO:0008270">
    <property type="term" value="F:zinc ion binding"/>
    <property type="evidence" value="ECO:0007669"/>
    <property type="project" value="InterPro"/>
</dbReference>